<accession>A0AAW1W832</accession>
<dbReference type="InterPro" id="IPR011990">
    <property type="entry name" value="TPR-like_helical_dom_sf"/>
</dbReference>
<keyword evidence="4" id="KW-1185">Reference proteome</keyword>
<feature type="repeat" description="PPR" evidence="2">
    <location>
        <begin position="15"/>
        <end position="49"/>
    </location>
</feature>
<dbReference type="InterPro" id="IPR002885">
    <property type="entry name" value="PPR_rpt"/>
</dbReference>
<evidence type="ECO:0000313" key="4">
    <source>
        <dbReference type="Proteomes" id="UP001457282"/>
    </source>
</evidence>
<reference evidence="3 4" key="1">
    <citation type="journal article" date="2023" name="G3 (Bethesda)">
        <title>A chromosome-length genome assembly and annotation of blackberry (Rubus argutus, cv. 'Hillquist').</title>
        <authorList>
            <person name="Bruna T."/>
            <person name="Aryal R."/>
            <person name="Dudchenko O."/>
            <person name="Sargent D.J."/>
            <person name="Mead D."/>
            <person name="Buti M."/>
            <person name="Cavallini A."/>
            <person name="Hytonen T."/>
            <person name="Andres J."/>
            <person name="Pham M."/>
            <person name="Weisz D."/>
            <person name="Mascagni F."/>
            <person name="Usai G."/>
            <person name="Natali L."/>
            <person name="Bassil N."/>
            <person name="Fernandez G.E."/>
            <person name="Lomsadze A."/>
            <person name="Armour M."/>
            <person name="Olukolu B."/>
            <person name="Poorten T."/>
            <person name="Britton C."/>
            <person name="Davik J."/>
            <person name="Ashrafi H."/>
            <person name="Aiden E.L."/>
            <person name="Borodovsky M."/>
            <person name="Worthington M."/>
        </authorList>
    </citation>
    <scope>NUCLEOTIDE SEQUENCE [LARGE SCALE GENOMIC DNA]</scope>
    <source>
        <strain evidence="3">PI 553951</strain>
    </source>
</reference>
<comment type="caution">
    <text evidence="3">The sequence shown here is derived from an EMBL/GenBank/DDBJ whole genome shotgun (WGS) entry which is preliminary data.</text>
</comment>
<dbReference type="InterPro" id="IPR046960">
    <property type="entry name" value="PPR_At4g14850-like_plant"/>
</dbReference>
<organism evidence="3 4">
    <name type="scientific">Rubus argutus</name>
    <name type="common">Southern blackberry</name>
    <dbReference type="NCBI Taxonomy" id="59490"/>
    <lineage>
        <taxon>Eukaryota</taxon>
        <taxon>Viridiplantae</taxon>
        <taxon>Streptophyta</taxon>
        <taxon>Embryophyta</taxon>
        <taxon>Tracheophyta</taxon>
        <taxon>Spermatophyta</taxon>
        <taxon>Magnoliopsida</taxon>
        <taxon>eudicotyledons</taxon>
        <taxon>Gunneridae</taxon>
        <taxon>Pentapetalae</taxon>
        <taxon>rosids</taxon>
        <taxon>fabids</taxon>
        <taxon>Rosales</taxon>
        <taxon>Rosaceae</taxon>
        <taxon>Rosoideae</taxon>
        <taxon>Rosoideae incertae sedis</taxon>
        <taxon>Rubus</taxon>
    </lineage>
</organism>
<dbReference type="EMBL" id="JBEDUW010000006">
    <property type="protein sequence ID" value="KAK9921050.1"/>
    <property type="molecule type" value="Genomic_DNA"/>
</dbReference>
<dbReference type="GO" id="GO:0009451">
    <property type="term" value="P:RNA modification"/>
    <property type="evidence" value="ECO:0007669"/>
    <property type="project" value="InterPro"/>
</dbReference>
<proteinExistence type="predicted"/>
<dbReference type="AlphaFoldDB" id="A0AAW1W832"/>
<dbReference type="NCBIfam" id="TIGR00756">
    <property type="entry name" value="PPR"/>
    <property type="match status" value="1"/>
</dbReference>
<gene>
    <name evidence="3" type="ORF">M0R45_029580</name>
</gene>
<evidence type="ECO:0000256" key="1">
    <source>
        <dbReference type="ARBA" id="ARBA00022737"/>
    </source>
</evidence>
<evidence type="ECO:0000256" key="2">
    <source>
        <dbReference type="PROSITE-ProRule" id="PRU00708"/>
    </source>
</evidence>
<dbReference type="Proteomes" id="UP001457282">
    <property type="component" value="Unassembled WGS sequence"/>
</dbReference>
<dbReference type="Gene3D" id="1.25.40.10">
    <property type="entry name" value="Tetratricopeptide repeat domain"/>
    <property type="match status" value="1"/>
</dbReference>
<protein>
    <recommendedName>
        <fullName evidence="5">Pentatricopeptide repeat-containing protein</fullName>
    </recommendedName>
</protein>
<dbReference type="PROSITE" id="PS51375">
    <property type="entry name" value="PPR"/>
    <property type="match status" value="1"/>
</dbReference>
<keyword evidence="1" id="KW-0677">Repeat</keyword>
<evidence type="ECO:0000313" key="3">
    <source>
        <dbReference type="EMBL" id="KAK9921050.1"/>
    </source>
</evidence>
<dbReference type="PANTHER" id="PTHR47926">
    <property type="entry name" value="PENTATRICOPEPTIDE REPEAT-CONTAINING PROTEIN"/>
    <property type="match status" value="1"/>
</dbReference>
<evidence type="ECO:0008006" key="5">
    <source>
        <dbReference type="Google" id="ProtNLM"/>
    </source>
</evidence>
<sequence>MKNAEKIFKSLPTRNIISWNALITGYSMYGHGEDAILVFQQMLQDGFQPNGATFVAVLSACRHSGLIELGLNLFHTMVHDLEINS</sequence>
<dbReference type="GO" id="GO:0003723">
    <property type="term" value="F:RNA binding"/>
    <property type="evidence" value="ECO:0007669"/>
    <property type="project" value="InterPro"/>
</dbReference>
<name>A0AAW1W832_RUBAR</name>
<dbReference type="Pfam" id="PF13041">
    <property type="entry name" value="PPR_2"/>
    <property type="match status" value="1"/>
</dbReference>